<evidence type="ECO:0000313" key="3">
    <source>
        <dbReference type="Proteomes" id="UP000614741"/>
    </source>
</evidence>
<gene>
    <name evidence="2" type="ORF">Cph01nite_17170</name>
</gene>
<dbReference type="EMBL" id="BONP01000008">
    <property type="protein sequence ID" value="GIG39955.1"/>
    <property type="molecule type" value="Genomic_DNA"/>
</dbReference>
<evidence type="ECO:0000256" key="1">
    <source>
        <dbReference type="SAM" id="MobiDB-lite"/>
    </source>
</evidence>
<organism evidence="2 3">
    <name type="scientific">Cellulomonas phragmiteti</name>
    <dbReference type="NCBI Taxonomy" id="478780"/>
    <lineage>
        <taxon>Bacteria</taxon>
        <taxon>Bacillati</taxon>
        <taxon>Actinomycetota</taxon>
        <taxon>Actinomycetes</taxon>
        <taxon>Micrococcales</taxon>
        <taxon>Cellulomonadaceae</taxon>
        <taxon>Cellulomonas</taxon>
    </lineage>
</organism>
<sequence length="150" mass="15083">MPARRRPLPPALGVIAGLGAGLALTGGLPSGGTGTEPRAVAADRDDERPSATGADGTFRGSGGYETPGGRQQIDVTVVLDDGRVTAVRVDPAATNATSRHFQERFASAVVDAVVGRPLDEVAVDRLAGSSSTGAGFMAALDQVVRDASGT</sequence>
<feature type="region of interest" description="Disordered" evidence="1">
    <location>
        <begin position="25"/>
        <end position="70"/>
    </location>
</feature>
<proteinExistence type="predicted"/>
<comment type="caution">
    <text evidence="2">The sequence shown here is derived from an EMBL/GenBank/DDBJ whole genome shotgun (WGS) entry which is preliminary data.</text>
</comment>
<evidence type="ECO:0008006" key="4">
    <source>
        <dbReference type="Google" id="ProtNLM"/>
    </source>
</evidence>
<reference evidence="2 3" key="1">
    <citation type="submission" date="2021-01" db="EMBL/GenBank/DDBJ databases">
        <title>Whole genome shotgun sequence of Cellulomonas phragmiteti NBRC 110785.</title>
        <authorList>
            <person name="Komaki H."/>
            <person name="Tamura T."/>
        </authorList>
    </citation>
    <scope>NUCLEOTIDE SEQUENCE [LARGE SCALE GENOMIC DNA]</scope>
    <source>
        <strain evidence="2 3">NBRC 110785</strain>
    </source>
</reference>
<evidence type="ECO:0000313" key="2">
    <source>
        <dbReference type="EMBL" id="GIG39955.1"/>
    </source>
</evidence>
<name>A0ABQ4DKU1_9CELL</name>
<accession>A0ABQ4DKU1</accession>
<dbReference type="Proteomes" id="UP000614741">
    <property type="component" value="Unassembled WGS sequence"/>
</dbReference>
<keyword evidence="3" id="KW-1185">Reference proteome</keyword>
<dbReference type="RefSeq" id="WP_203673271.1">
    <property type="nucleotide sequence ID" value="NZ_BONP01000008.1"/>
</dbReference>
<protein>
    <recommendedName>
        <fullName evidence="4">FMN-binding domain-containing protein</fullName>
    </recommendedName>
</protein>